<comment type="caution">
    <text evidence="2">The sequence shown here is derived from an EMBL/GenBank/DDBJ whole genome shotgun (WGS) entry which is preliminary data.</text>
</comment>
<dbReference type="AlphaFoldDB" id="A0AAV0PVT1"/>
<organism evidence="2 3">
    <name type="scientific">Linum tenue</name>
    <dbReference type="NCBI Taxonomy" id="586396"/>
    <lineage>
        <taxon>Eukaryota</taxon>
        <taxon>Viridiplantae</taxon>
        <taxon>Streptophyta</taxon>
        <taxon>Embryophyta</taxon>
        <taxon>Tracheophyta</taxon>
        <taxon>Spermatophyta</taxon>
        <taxon>Magnoliopsida</taxon>
        <taxon>eudicotyledons</taxon>
        <taxon>Gunneridae</taxon>
        <taxon>Pentapetalae</taxon>
        <taxon>rosids</taxon>
        <taxon>fabids</taxon>
        <taxon>Malpighiales</taxon>
        <taxon>Linaceae</taxon>
        <taxon>Linum</taxon>
    </lineage>
</organism>
<proteinExistence type="predicted"/>
<sequence length="71" mass="7857">MKHSTKAPNNSLPRFSTLSGEPPGIWVSTIHLLPLRVRRYPTSRHCSDPGPRNGIGGHLPSLFRSKSLQTI</sequence>
<name>A0AAV0PVT1_9ROSI</name>
<accession>A0AAV0PVT1</accession>
<feature type="compositionally biased region" description="Polar residues" evidence="1">
    <location>
        <begin position="1"/>
        <end position="19"/>
    </location>
</feature>
<protein>
    <submittedName>
        <fullName evidence="2">Uncharacterized protein</fullName>
    </submittedName>
</protein>
<feature type="region of interest" description="Disordered" evidence="1">
    <location>
        <begin position="43"/>
        <end position="71"/>
    </location>
</feature>
<evidence type="ECO:0000256" key="1">
    <source>
        <dbReference type="SAM" id="MobiDB-lite"/>
    </source>
</evidence>
<keyword evidence="3" id="KW-1185">Reference proteome</keyword>
<feature type="region of interest" description="Disordered" evidence="1">
    <location>
        <begin position="1"/>
        <end position="22"/>
    </location>
</feature>
<reference evidence="2" key="1">
    <citation type="submission" date="2022-08" db="EMBL/GenBank/DDBJ databases">
        <authorList>
            <person name="Gutierrez-Valencia J."/>
        </authorList>
    </citation>
    <scope>NUCLEOTIDE SEQUENCE</scope>
</reference>
<evidence type="ECO:0000313" key="3">
    <source>
        <dbReference type="Proteomes" id="UP001154282"/>
    </source>
</evidence>
<dbReference type="EMBL" id="CAMGYJ010000009">
    <property type="protein sequence ID" value="CAI0474859.1"/>
    <property type="molecule type" value="Genomic_DNA"/>
</dbReference>
<dbReference type="Proteomes" id="UP001154282">
    <property type="component" value="Unassembled WGS sequence"/>
</dbReference>
<evidence type="ECO:0000313" key="2">
    <source>
        <dbReference type="EMBL" id="CAI0474859.1"/>
    </source>
</evidence>
<gene>
    <name evidence="2" type="ORF">LITE_LOCUS40221</name>
</gene>